<proteinExistence type="predicted"/>
<dbReference type="Proteomes" id="UP001521116">
    <property type="component" value="Unassembled WGS sequence"/>
</dbReference>
<dbReference type="Pfam" id="PF13445">
    <property type="entry name" value="zf-RING_UBOX"/>
    <property type="match status" value="1"/>
</dbReference>
<evidence type="ECO:0000313" key="5">
    <source>
        <dbReference type="EMBL" id="KAL1623992.1"/>
    </source>
</evidence>
<keyword evidence="6" id="KW-1185">Reference proteome</keyword>
<organism evidence="5 6">
    <name type="scientific">Neofusicoccum ribis</name>
    <dbReference type="NCBI Taxonomy" id="45134"/>
    <lineage>
        <taxon>Eukaryota</taxon>
        <taxon>Fungi</taxon>
        <taxon>Dikarya</taxon>
        <taxon>Ascomycota</taxon>
        <taxon>Pezizomycotina</taxon>
        <taxon>Dothideomycetes</taxon>
        <taxon>Dothideomycetes incertae sedis</taxon>
        <taxon>Botryosphaeriales</taxon>
        <taxon>Botryosphaeriaceae</taxon>
        <taxon>Neofusicoccum</taxon>
    </lineage>
</organism>
<name>A0ABR3SLT1_9PEZI</name>
<reference evidence="5 6" key="1">
    <citation type="submission" date="2024-02" db="EMBL/GenBank/DDBJ databases">
        <title>De novo assembly and annotation of 12 fungi associated with fruit tree decline syndrome in Ontario, Canada.</title>
        <authorList>
            <person name="Sulman M."/>
            <person name="Ellouze W."/>
            <person name="Ilyukhin E."/>
        </authorList>
    </citation>
    <scope>NUCLEOTIDE SEQUENCE [LARGE SCALE GENOMIC DNA]</scope>
    <source>
        <strain evidence="5 6">M1-105</strain>
    </source>
</reference>
<evidence type="ECO:0000256" key="2">
    <source>
        <dbReference type="ARBA" id="ARBA00022771"/>
    </source>
</evidence>
<dbReference type="EMBL" id="JAJVDC020000112">
    <property type="protein sequence ID" value="KAL1623992.1"/>
    <property type="molecule type" value="Genomic_DNA"/>
</dbReference>
<protein>
    <recommendedName>
        <fullName evidence="4">Zinc finger RING-type eukaryotic domain-containing protein</fullName>
    </recommendedName>
</protein>
<feature type="domain" description="Zinc finger RING-type eukaryotic" evidence="4">
    <location>
        <begin position="49"/>
        <end position="83"/>
    </location>
</feature>
<keyword evidence="3" id="KW-0862">Zinc</keyword>
<sequence>MTRDQVLSQNIKSKEKTNNFERRDAKEKDLTFTELSKVLADSEPLCKGRPVSLQCGHNFGATCILDAMRWMKYESHREPLRCPYCRKLMTIHQNIIPAYEAIYEKAAKQSRVASAIALRLRPSMILEMGRNMLLPYTRYRLSGGRGSVRNLSTIVRVDGKKLRTDPKEAFELLWHDFMGLAQSAITNEQQQEFARFLKVVLGRAIDEDNWDRGHSL</sequence>
<gene>
    <name evidence="5" type="ORF">SLS56_008044</name>
</gene>
<dbReference type="Gene3D" id="3.30.40.10">
    <property type="entry name" value="Zinc/RING finger domain, C3HC4 (zinc finger)"/>
    <property type="match status" value="1"/>
</dbReference>
<comment type="caution">
    <text evidence="5">The sequence shown here is derived from an EMBL/GenBank/DDBJ whole genome shotgun (WGS) entry which is preliminary data.</text>
</comment>
<evidence type="ECO:0000256" key="3">
    <source>
        <dbReference type="ARBA" id="ARBA00022833"/>
    </source>
</evidence>
<evidence type="ECO:0000313" key="6">
    <source>
        <dbReference type="Proteomes" id="UP001521116"/>
    </source>
</evidence>
<keyword evidence="1" id="KW-0479">Metal-binding</keyword>
<dbReference type="InterPro" id="IPR027370">
    <property type="entry name" value="Znf-RING_euk"/>
</dbReference>
<dbReference type="InterPro" id="IPR013083">
    <property type="entry name" value="Znf_RING/FYVE/PHD"/>
</dbReference>
<keyword evidence="2" id="KW-0863">Zinc-finger</keyword>
<dbReference type="SUPFAM" id="SSF57850">
    <property type="entry name" value="RING/U-box"/>
    <property type="match status" value="1"/>
</dbReference>
<evidence type="ECO:0000256" key="1">
    <source>
        <dbReference type="ARBA" id="ARBA00022723"/>
    </source>
</evidence>
<accession>A0ABR3SLT1</accession>
<evidence type="ECO:0000259" key="4">
    <source>
        <dbReference type="Pfam" id="PF13445"/>
    </source>
</evidence>